<comment type="caution">
    <text evidence="1">The sequence shown here is derived from an EMBL/GenBank/DDBJ whole genome shotgun (WGS) entry which is preliminary data.</text>
</comment>
<dbReference type="EMBL" id="JAWDGP010005834">
    <property type="protein sequence ID" value="KAK3751231.1"/>
    <property type="molecule type" value="Genomic_DNA"/>
</dbReference>
<gene>
    <name evidence="1" type="ORF">RRG08_023988</name>
</gene>
<proteinExistence type="predicted"/>
<evidence type="ECO:0000313" key="2">
    <source>
        <dbReference type="Proteomes" id="UP001283361"/>
    </source>
</evidence>
<dbReference type="AlphaFoldDB" id="A0AAE1D1B8"/>
<protein>
    <submittedName>
        <fullName evidence="1">Uncharacterized protein</fullName>
    </submittedName>
</protein>
<reference evidence="1" key="1">
    <citation type="journal article" date="2023" name="G3 (Bethesda)">
        <title>A reference genome for the long-term kleptoplast-retaining sea slug Elysia crispata morphotype clarki.</title>
        <authorList>
            <person name="Eastman K.E."/>
            <person name="Pendleton A.L."/>
            <person name="Shaikh M.A."/>
            <person name="Suttiyut T."/>
            <person name="Ogas R."/>
            <person name="Tomko P."/>
            <person name="Gavelis G."/>
            <person name="Widhalm J.R."/>
            <person name="Wisecaver J.H."/>
        </authorList>
    </citation>
    <scope>NUCLEOTIDE SEQUENCE</scope>
    <source>
        <strain evidence="1">ECLA1</strain>
    </source>
</reference>
<accession>A0AAE1D1B8</accession>
<dbReference type="Proteomes" id="UP001283361">
    <property type="component" value="Unassembled WGS sequence"/>
</dbReference>
<keyword evidence="2" id="KW-1185">Reference proteome</keyword>
<evidence type="ECO:0000313" key="1">
    <source>
        <dbReference type="EMBL" id="KAK3751231.1"/>
    </source>
</evidence>
<name>A0AAE1D1B8_9GAST</name>
<organism evidence="1 2">
    <name type="scientific">Elysia crispata</name>
    <name type="common">lettuce slug</name>
    <dbReference type="NCBI Taxonomy" id="231223"/>
    <lineage>
        <taxon>Eukaryota</taxon>
        <taxon>Metazoa</taxon>
        <taxon>Spiralia</taxon>
        <taxon>Lophotrochozoa</taxon>
        <taxon>Mollusca</taxon>
        <taxon>Gastropoda</taxon>
        <taxon>Heterobranchia</taxon>
        <taxon>Euthyneura</taxon>
        <taxon>Panpulmonata</taxon>
        <taxon>Sacoglossa</taxon>
        <taxon>Placobranchoidea</taxon>
        <taxon>Plakobranchidae</taxon>
        <taxon>Elysia</taxon>
    </lineage>
</organism>
<sequence length="115" mass="12734">MNMFIKPVKSTAARQPGVLTACLLVRSALQDSAGNKAGRKIRALKPDDEGDNCNRTPLSYPPIPVTIRAFFINFRKDLEDSAWDNDLDKRVAGRTCDTVTPKLWRKATGFAINPS</sequence>